<protein>
    <submittedName>
        <fullName evidence="1">Uncharacterized protein</fullName>
    </submittedName>
</protein>
<name>A0A656HBW5_THINJ</name>
<organism evidence="1 2">
    <name type="scientific">Thiothrix nivea (strain ATCC 35100 / DSM 5205 / JP2)</name>
    <dbReference type="NCBI Taxonomy" id="870187"/>
    <lineage>
        <taxon>Bacteria</taxon>
        <taxon>Pseudomonadati</taxon>
        <taxon>Pseudomonadota</taxon>
        <taxon>Gammaproteobacteria</taxon>
        <taxon>Thiotrichales</taxon>
        <taxon>Thiotrichaceae</taxon>
        <taxon>Thiothrix</taxon>
    </lineage>
</organism>
<dbReference type="AlphaFoldDB" id="A0A656HBW5"/>
<evidence type="ECO:0000313" key="1">
    <source>
        <dbReference type="EMBL" id="EIJ32940.1"/>
    </source>
</evidence>
<dbReference type="Proteomes" id="UP000005317">
    <property type="component" value="Unassembled WGS sequence"/>
</dbReference>
<sequence>MLRSSQCGQRYFEDEQNCLDFYTDYLSVTFDYATATGLTNLLGVFWSSKTGHLVKRI</sequence>
<reference evidence="2" key="1">
    <citation type="journal article" date="2011" name="Stand. Genomic Sci.">
        <title>Genome sequence of the filamentous, gliding Thiothrix nivea neotype strain (JP2(T)).</title>
        <authorList>
            <person name="Lapidus A."/>
            <person name="Nolan M."/>
            <person name="Lucas S."/>
            <person name="Glavina Del Rio T."/>
            <person name="Tice H."/>
            <person name="Cheng J.F."/>
            <person name="Tapia R."/>
            <person name="Han C."/>
            <person name="Goodwin L."/>
            <person name="Pitluck S."/>
            <person name="Liolios K."/>
            <person name="Pagani I."/>
            <person name="Ivanova N."/>
            <person name="Huntemann M."/>
            <person name="Mavromatis K."/>
            <person name="Mikhailova N."/>
            <person name="Pati A."/>
            <person name="Chen A."/>
            <person name="Palaniappan K."/>
            <person name="Land M."/>
            <person name="Brambilla E.M."/>
            <person name="Rohde M."/>
            <person name="Abt B."/>
            <person name="Verbarg S."/>
            <person name="Goker M."/>
            <person name="Bristow J."/>
            <person name="Eisen J.A."/>
            <person name="Markowitz V."/>
            <person name="Hugenholtz P."/>
            <person name="Kyrpides N.C."/>
            <person name="Klenk H.P."/>
            <person name="Woyke T."/>
        </authorList>
    </citation>
    <scope>NUCLEOTIDE SEQUENCE [LARGE SCALE GENOMIC DNA]</scope>
    <source>
        <strain evidence="2">ATCC 35100 / DSM 5205 / JP2</strain>
    </source>
</reference>
<keyword evidence="2" id="KW-1185">Reference proteome</keyword>
<gene>
    <name evidence="1" type="ORF">Thini_0282</name>
</gene>
<evidence type="ECO:0000313" key="2">
    <source>
        <dbReference type="Proteomes" id="UP000005317"/>
    </source>
</evidence>
<proteinExistence type="predicted"/>
<dbReference type="EMBL" id="JH651384">
    <property type="protein sequence ID" value="EIJ32940.1"/>
    <property type="molecule type" value="Genomic_DNA"/>
</dbReference>
<accession>A0A656HBW5</accession>
<dbReference type="RefSeq" id="WP_002706903.1">
    <property type="nucleotide sequence ID" value="NZ_JH651384.1"/>
</dbReference>